<sequence>MRLNLDLIDASIALEWEILRKLRHEDRWFSTEELATSLNKTPALILKAVTSLKDNLTSFKSTEMELHTSRGRGVYLEILDDHVDIGLFLIFLVENTVTYKLLYSIITETFISAQKFAFENFLSETTVRRYIKKVRDAIAPYGLTLARSNAAIIGKETQVRLFLNMVFWQLFAGKVWPFKSIDETRLQYVVKEVSTKANLTVTAIEERQMVFFFAIGILRRRCNNFIQMEDSWLELTENNPTFEQFQRITTETASTLGSFRGETAFLYFLTIIQNNNLQTTPLLYENFRFNRENQTELFKINEKFVEKFESDIYPIPGEQRTLFTIQAFSQHLFAKLFKHFSTDLFGNAFMPYKQNNLPELKKRMNRLVKELWNETQSDIFLERDYLTAHYALLLNSLAPLNIFEQKLNLLLETDQSYSASEATKQQIEATFIDRYNVSFIPFDSEKNPDLILTNLPLSAYRNNPHSNVVSVHRVLVPRDFKLIEHQLNEISKGKYS</sequence>
<evidence type="ECO:0000259" key="3">
    <source>
        <dbReference type="Pfam" id="PF05043"/>
    </source>
</evidence>
<name>A0A0J8GCM4_9LIST</name>
<evidence type="ECO:0000313" key="4">
    <source>
        <dbReference type="EMBL" id="KMT60350.1"/>
    </source>
</evidence>
<protein>
    <submittedName>
        <fullName evidence="4">Mga helix-turn-helix domain-containing protein</fullName>
    </submittedName>
</protein>
<evidence type="ECO:0000256" key="2">
    <source>
        <dbReference type="ARBA" id="ARBA00023163"/>
    </source>
</evidence>
<comment type="caution">
    <text evidence="4">The sequence shown here is derived from an EMBL/GenBank/DDBJ whole genome shotgun (WGS) entry which is preliminary data.</text>
</comment>
<dbReference type="InterPro" id="IPR050661">
    <property type="entry name" value="BglG_antiterminators"/>
</dbReference>
<dbReference type="InterPro" id="IPR007737">
    <property type="entry name" value="Mga_HTH"/>
</dbReference>
<keyword evidence="1" id="KW-0805">Transcription regulation</keyword>
<reference evidence="4 5" key="1">
    <citation type="journal article" date="2015" name="Genome Biol. Evol.">
        <title>Comparative Genomics of Listeria Sensu Lato: Genus-Wide Differences in Evolutionary Dynamics and the Progressive Gain of Complex, Potentially Pathogenicity-Related Traits through Lateral Gene Transfer.</title>
        <authorList>
            <person name="Chiara M."/>
            <person name="Caruso M."/>
            <person name="D'Erchia A.M."/>
            <person name="Manzari C."/>
            <person name="Fraccalvieri R."/>
            <person name="Goffredo E."/>
            <person name="Latorre L."/>
            <person name="Miccolupo A."/>
            <person name="Padalino I."/>
            <person name="Santagada G."/>
            <person name="Chiocco D."/>
            <person name="Pesole G."/>
            <person name="Horner D.S."/>
            <person name="Parisi A."/>
        </authorList>
    </citation>
    <scope>NUCLEOTIDE SEQUENCE [LARGE SCALE GENOMIC DNA]</scope>
    <source>
        <strain evidence="4 5">1991</strain>
    </source>
</reference>
<dbReference type="PATRIC" id="fig|1430899.3.peg.881"/>
<dbReference type="Gene3D" id="1.10.10.10">
    <property type="entry name" value="Winged helix-like DNA-binding domain superfamily/Winged helix DNA-binding domain"/>
    <property type="match status" value="1"/>
</dbReference>
<dbReference type="EMBL" id="AZHO01000009">
    <property type="protein sequence ID" value="KMT60350.1"/>
    <property type="molecule type" value="Genomic_DNA"/>
</dbReference>
<organism evidence="4 5">
    <name type="scientific">Listeria fleischmannii 1991</name>
    <dbReference type="NCBI Taxonomy" id="1430899"/>
    <lineage>
        <taxon>Bacteria</taxon>
        <taxon>Bacillati</taxon>
        <taxon>Bacillota</taxon>
        <taxon>Bacilli</taxon>
        <taxon>Bacillales</taxon>
        <taxon>Listeriaceae</taxon>
        <taxon>Listeria</taxon>
    </lineage>
</organism>
<dbReference type="AlphaFoldDB" id="A0A0J8GCM4"/>
<evidence type="ECO:0000256" key="1">
    <source>
        <dbReference type="ARBA" id="ARBA00023015"/>
    </source>
</evidence>
<dbReference type="Pfam" id="PF05043">
    <property type="entry name" value="Mga"/>
    <property type="match status" value="1"/>
</dbReference>
<keyword evidence="2" id="KW-0804">Transcription</keyword>
<dbReference type="RefSeq" id="WP_059139956.1">
    <property type="nucleotide sequence ID" value="NZ_KQ130612.1"/>
</dbReference>
<proteinExistence type="predicted"/>
<feature type="domain" description="Mga helix-turn-helix" evidence="3">
    <location>
        <begin position="91"/>
        <end position="167"/>
    </location>
</feature>
<dbReference type="Proteomes" id="UP000052258">
    <property type="component" value="Unassembled WGS sequence"/>
</dbReference>
<dbReference type="PANTHER" id="PTHR30185:SF13">
    <property type="entry name" value="LICABCH OPERON REGULATOR-RELATED"/>
    <property type="match status" value="1"/>
</dbReference>
<dbReference type="PANTHER" id="PTHR30185">
    <property type="entry name" value="CRYPTIC BETA-GLUCOSIDE BGL OPERON ANTITERMINATOR"/>
    <property type="match status" value="1"/>
</dbReference>
<dbReference type="OrthoDB" id="2365732at2"/>
<evidence type="ECO:0000313" key="5">
    <source>
        <dbReference type="Proteomes" id="UP000052258"/>
    </source>
</evidence>
<dbReference type="InterPro" id="IPR036388">
    <property type="entry name" value="WH-like_DNA-bd_sf"/>
</dbReference>
<accession>A0A0J8GCM4</accession>
<keyword evidence="5" id="KW-1185">Reference proteome</keyword>
<gene>
    <name evidence="4" type="ORF">X560_0856</name>
</gene>